<gene>
    <name evidence="9" type="ORF">Fcan01_17145</name>
</gene>
<dbReference type="STRING" id="158441.A0A226DUI6"/>
<comment type="catalytic activity">
    <reaction evidence="1">
        <text>a beta-D-glucosyl-(1&lt;-&gt;1')-N-acylsphing-4-enine + H2O = an N-acylsphing-4-enine + D-glucose</text>
        <dbReference type="Rhea" id="RHEA:13269"/>
        <dbReference type="ChEBI" id="CHEBI:4167"/>
        <dbReference type="ChEBI" id="CHEBI:15377"/>
        <dbReference type="ChEBI" id="CHEBI:22801"/>
        <dbReference type="ChEBI" id="CHEBI:52639"/>
        <dbReference type="EC" id="3.2.1.45"/>
    </reaction>
    <physiologicalReaction direction="left-to-right" evidence="1">
        <dbReference type="Rhea" id="RHEA:13270"/>
    </physiologicalReaction>
</comment>
<reference evidence="9 10" key="1">
    <citation type="submission" date="2015-12" db="EMBL/GenBank/DDBJ databases">
        <title>The genome of Folsomia candida.</title>
        <authorList>
            <person name="Faddeeva A."/>
            <person name="Derks M.F."/>
            <person name="Anvar Y."/>
            <person name="Smit S."/>
            <person name="Van Straalen N."/>
            <person name="Roelofs D."/>
        </authorList>
    </citation>
    <scope>NUCLEOTIDE SEQUENCE [LARGE SCALE GENOMIC DNA]</scope>
    <source>
        <strain evidence="9 10">VU population</strain>
        <tissue evidence="9">Whole body</tissue>
    </source>
</reference>
<dbReference type="EMBL" id="LNIX01000012">
    <property type="protein sequence ID" value="OXA48357.1"/>
    <property type="molecule type" value="Genomic_DNA"/>
</dbReference>
<keyword evidence="5 6" id="KW-0378">Hydrolase</keyword>
<organism evidence="9 10">
    <name type="scientific">Folsomia candida</name>
    <name type="common">Springtail</name>
    <dbReference type="NCBI Taxonomy" id="158441"/>
    <lineage>
        <taxon>Eukaryota</taxon>
        <taxon>Metazoa</taxon>
        <taxon>Ecdysozoa</taxon>
        <taxon>Arthropoda</taxon>
        <taxon>Hexapoda</taxon>
        <taxon>Collembola</taxon>
        <taxon>Entomobryomorpha</taxon>
        <taxon>Isotomoidea</taxon>
        <taxon>Isotomidae</taxon>
        <taxon>Proisotominae</taxon>
        <taxon>Folsomia</taxon>
    </lineage>
</organism>
<evidence type="ECO:0000256" key="4">
    <source>
        <dbReference type="ARBA" id="ARBA00022729"/>
    </source>
</evidence>
<dbReference type="GO" id="GO:0004348">
    <property type="term" value="F:glucosylceramidase activity"/>
    <property type="evidence" value="ECO:0007669"/>
    <property type="project" value="UniProtKB-EC"/>
</dbReference>
<evidence type="ECO:0000259" key="8">
    <source>
        <dbReference type="Pfam" id="PF02055"/>
    </source>
</evidence>
<dbReference type="Pfam" id="PF02055">
    <property type="entry name" value="Glyco_hydro_30"/>
    <property type="match status" value="1"/>
</dbReference>
<dbReference type="InterPro" id="IPR017853">
    <property type="entry name" value="GH"/>
</dbReference>
<feature type="domain" description="Glycosyl hydrolase family 30 TIM-barrel" evidence="8">
    <location>
        <begin position="88"/>
        <end position="286"/>
    </location>
</feature>
<dbReference type="PANTHER" id="PTHR11069:SF23">
    <property type="entry name" value="LYSOSOMAL ACID GLUCOSYLCERAMIDASE"/>
    <property type="match status" value="1"/>
</dbReference>
<keyword evidence="6" id="KW-0443">Lipid metabolism</keyword>
<keyword evidence="6" id="KW-0746">Sphingolipid metabolism</keyword>
<evidence type="ECO:0000313" key="9">
    <source>
        <dbReference type="EMBL" id="OXA48357.1"/>
    </source>
</evidence>
<comment type="similarity">
    <text evidence="2 6">Belongs to the glycosyl hydrolase 30 family.</text>
</comment>
<evidence type="ECO:0000256" key="6">
    <source>
        <dbReference type="RuleBase" id="RU361188"/>
    </source>
</evidence>
<protein>
    <recommendedName>
        <fullName evidence="3 6">Glucosylceramidase</fullName>
        <ecNumber evidence="3 6">3.2.1.45</ecNumber>
    </recommendedName>
</protein>
<dbReference type="PRINTS" id="PR00843">
    <property type="entry name" value="GLHYDRLASE30"/>
</dbReference>
<evidence type="ECO:0000256" key="7">
    <source>
        <dbReference type="SAM" id="MobiDB-lite"/>
    </source>
</evidence>
<dbReference type="OrthoDB" id="6624366at2759"/>
<dbReference type="EC" id="3.2.1.45" evidence="3 6"/>
<evidence type="ECO:0000256" key="5">
    <source>
        <dbReference type="ARBA" id="ARBA00022801"/>
    </source>
</evidence>
<feature type="region of interest" description="Disordered" evidence="7">
    <location>
        <begin position="1"/>
        <end position="48"/>
    </location>
</feature>
<keyword evidence="4" id="KW-0732">Signal</keyword>
<evidence type="ECO:0000256" key="1">
    <source>
        <dbReference type="ARBA" id="ARBA00001013"/>
    </source>
</evidence>
<dbReference type="Gene3D" id="3.20.20.80">
    <property type="entry name" value="Glycosidases"/>
    <property type="match status" value="1"/>
</dbReference>
<sequence>TVDGQGGGNRPPVGGPDGGSSSVYNSSEDEKGSTGGRNGSGERGNGRYEKKLMPTNIVSVVAFNVVYNVVLLNDSTIEIGQGVSGPACQILRSAWAPPAWMKTNGMVNGNGTLRDGPGSTIWESYSRYLIKFLDAYKDAGVDVWGMTVQNEPMTGFVFAHRWNTCGFTAAKERDFITQHLGPNLRAAGYNTSTNFSLMILDDDREYIQNWTDTILGDPTASQFVAGSAIHFYFDEAAHPDPVSVLDKIDARFNKFILLTKASRKFGDDPVGLGSWNLAESYLIAIIIRN</sequence>
<dbReference type="InterPro" id="IPR001139">
    <property type="entry name" value="Glyco_hydro_30"/>
</dbReference>
<keyword evidence="6" id="KW-0326">Glycosidase</keyword>
<feature type="non-terminal residue" evidence="9">
    <location>
        <position position="1"/>
    </location>
</feature>
<evidence type="ECO:0000256" key="3">
    <source>
        <dbReference type="ARBA" id="ARBA00012658"/>
    </source>
</evidence>
<dbReference type="InterPro" id="IPR033453">
    <property type="entry name" value="Glyco_hydro_30_TIM-barrel"/>
</dbReference>
<evidence type="ECO:0000256" key="2">
    <source>
        <dbReference type="ARBA" id="ARBA00005382"/>
    </source>
</evidence>
<name>A0A226DUI6_FOLCA</name>
<evidence type="ECO:0000313" key="10">
    <source>
        <dbReference type="Proteomes" id="UP000198287"/>
    </source>
</evidence>
<dbReference type="PANTHER" id="PTHR11069">
    <property type="entry name" value="GLUCOSYLCERAMIDASE"/>
    <property type="match status" value="1"/>
</dbReference>
<dbReference type="Proteomes" id="UP000198287">
    <property type="component" value="Unassembled WGS sequence"/>
</dbReference>
<feature type="compositionally biased region" description="Gly residues" evidence="7">
    <location>
        <begin position="33"/>
        <end position="43"/>
    </location>
</feature>
<dbReference type="SUPFAM" id="SSF51445">
    <property type="entry name" value="(Trans)glycosidases"/>
    <property type="match status" value="1"/>
</dbReference>
<dbReference type="AlphaFoldDB" id="A0A226DUI6"/>
<dbReference type="GO" id="GO:0016020">
    <property type="term" value="C:membrane"/>
    <property type="evidence" value="ECO:0007669"/>
    <property type="project" value="GOC"/>
</dbReference>
<accession>A0A226DUI6</accession>
<keyword evidence="10" id="KW-1185">Reference proteome</keyword>
<comment type="caution">
    <text evidence="9">The sequence shown here is derived from an EMBL/GenBank/DDBJ whole genome shotgun (WGS) entry which is preliminary data.</text>
</comment>
<proteinExistence type="inferred from homology"/>
<dbReference type="GO" id="GO:0006680">
    <property type="term" value="P:glucosylceramide catabolic process"/>
    <property type="evidence" value="ECO:0007669"/>
    <property type="project" value="TreeGrafter"/>
</dbReference>